<dbReference type="InterPro" id="IPR001138">
    <property type="entry name" value="Zn2Cys6_DnaBD"/>
</dbReference>
<dbReference type="GO" id="GO:0000981">
    <property type="term" value="F:DNA-binding transcription factor activity, RNA polymerase II-specific"/>
    <property type="evidence" value="ECO:0007669"/>
    <property type="project" value="InterPro"/>
</dbReference>
<keyword evidence="2" id="KW-0238">DNA-binding</keyword>
<dbReference type="Pfam" id="PF11951">
    <property type="entry name" value="Fungal_trans_2"/>
    <property type="match status" value="1"/>
</dbReference>
<dbReference type="InterPro" id="IPR036864">
    <property type="entry name" value="Zn2-C6_fun-type_DNA-bd_sf"/>
</dbReference>
<proteinExistence type="predicted"/>
<feature type="region of interest" description="Disordered" evidence="5">
    <location>
        <begin position="69"/>
        <end position="104"/>
    </location>
</feature>
<dbReference type="PROSITE" id="PS50048">
    <property type="entry name" value="ZN2_CY6_FUNGAL_2"/>
    <property type="match status" value="1"/>
</dbReference>
<sequence>MQGLSLNGDSHMAAEAAHNSQRARKRHRARHHKSRLGCFSCKSRRVKCDEVRPVCGSCSSRGEPCVFPDPPAATLKPISSSRERPDSPRSRSGGSPRPVRSYLEPWETYTSRPAGVSAPVIDDLDMDNLLAMQFFHLHTAQEMSLHPKRSMIWRRVIPSLASKHRYLMHLLIALGGLHMITHRLTQRPGEDYDSDTVDLRVVMGHYQRGLQDFRKEVAQISNLNAEAVYAGSLLLVAFVYASLQVPELNPACPTADPVSVLYAPTLNKQTLPPINQPQTSWLHLIRGVSSVIQDQWPALKASCMRSMVLHFHGDEYWKDLPFDSSLSKLNRCSLFVQLFAQGALQAVADLRAFHATLRITSSTELYLTSVSAPNTSKVAMDGLSRGIDVLENIYSRVISVFQCTVSERGFPDDSDIQYNLEEAAVLGWPSLVPDVFLGLLGSDELMGLTRGLSLAILAHFYVINSLVDRWFLGAFKEEILRIQKSISSLHDAGLDRLLIWPVRIATS</sequence>
<dbReference type="PROSITE" id="PS00463">
    <property type="entry name" value="ZN2_CY6_FUNGAL_1"/>
    <property type="match status" value="1"/>
</dbReference>
<dbReference type="KEGG" id="nfi:NFIA_057530"/>
<evidence type="ECO:0000256" key="1">
    <source>
        <dbReference type="ARBA" id="ARBA00023015"/>
    </source>
</evidence>
<dbReference type="GO" id="GO:0008270">
    <property type="term" value="F:zinc ion binding"/>
    <property type="evidence" value="ECO:0007669"/>
    <property type="project" value="InterPro"/>
</dbReference>
<dbReference type="OrthoDB" id="3546279at2759"/>
<dbReference type="CDD" id="cd00067">
    <property type="entry name" value="GAL4"/>
    <property type="match status" value="1"/>
</dbReference>
<dbReference type="InterPro" id="IPR052400">
    <property type="entry name" value="Zn2-C6_fungal_TF"/>
</dbReference>
<dbReference type="VEuPathDB" id="FungiDB:NFIA_057530"/>
<dbReference type="Proteomes" id="UP000006702">
    <property type="component" value="Unassembled WGS sequence"/>
</dbReference>
<dbReference type="OMA" id="FHGDEYW"/>
<protein>
    <submittedName>
        <fullName evidence="7">C6 zinc finger domain protein</fullName>
    </submittedName>
</protein>
<dbReference type="eggNOG" id="ENOG502QRM1">
    <property type="taxonomic scope" value="Eukaryota"/>
</dbReference>
<feature type="region of interest" description="Disordered" evidence="5">
    <location>
        <begin position="1"/>
        <end position="31"/>
    </location>
</feature>
<dbReference type="GO" id="GO:0003677">
    <property type="term" value="F:DNA binding"/>
    <property type="evidence" value="ECO:0007669"/>
    <property type="project" value="UniProtKB-KW"/>
</dbReference>
<gene>
    <name evidence="7" type="ORF">NFIA_057530</name>
</gene>
<evidence type="ECO:0000256" key="3">
    <source>
        <dbReference type="ARBA" id="ARBA00023163"/>
    </source>
</evidence>
<evidence type="ECO:0000259" key="6">
    <source>
        <dbReference type="PROSITE" id="PS50048"/>
    </source>
</evidence>
<evidence type="ECO:0000256" key="2">
    <source>
        <dbReference type="ARBA" id="ARBA00023125"/>
    </source>
</evidence>
<keyword evidence="8" id="KW-1185">Reference proteome</keyword>
<feature type="compositionally biased region" description="Basic residues" evidence="5">
    <location>
        <begin position="21"/>
        <end position="31"/>
    </location>
</feature>
<dbReference type="HOGENOM" id="CLU_041189_0_0_1"/>
<evidence type="ECO:0000313" key="7">
    <source>
        <dbReference type="EMBL" id="EAW16403.1"/>
    </source>
</evidence>
<feature type="domain" description="Zn(2)-C6 fungal-type" evidence="6">
    <location>
        <begin position="37"/>
        <end position="67"/>
    </location>
</feature>
<dbReference type="EMBL" id="DS027698">
    <property type="protein sequence ID" value="EAW16403.1"/>
    <property type="molecule type" value="Genomic_DNA"/>
</dbReference>
<evidence type="ECO:0000256" key="5">
    <source>
        <dbReference type="SAM" id="MobiDB-lite"/>
    </source>
</evidence>
<feature type="compositionally biased region" description="Low complexity" evidence="5">
    <location>
        <begin position="90"/>
        <end position="101"/>
    </location>
</feature>
<dbReference type="RefSeq" id="XP_001258300.1">
    <property type="nucleotide sequence ID" value="XM_001258299.1"/>
</dbReference>
<evidence type="ECO:0000256" key="4">
    <source>
        <dbReference type="ARBA" id="ARBA00023242"/>
    </source>
</evidence>
<dbReference type="SUPFAM" id="SSF57701">
    <property type="entry name" value="Zn2/Cys6 DNA-binding domain"/>
    <property type="match status" value="1"/>
</dbReference>
<dbReference type="PANTHER" id="PTHR47657:SF10">
    <property type="entry name" value="ZN(II)2CYS6 TRANSCRIPTION FACTOR (EUROFUNG)"/>
    <property type="match status" value="1"/>
</dbReference>
<keyword evidence="4" id="KW-0539">Nucleus</keyword>
<accession>A1DNN2</accession>
<dbReference type="SMART" id="SM00066">
    <property type="entry name" value="GAL4"/>
    <property type="match status" value="1"/>
</dbReference>
<dbReference type="InterPro" id="IPR021858">
    <property type="entry name" value="Fun_TF"/>
</dbReference>
<name>A1DNN2_NEOFI</name>
<keyword evidence="3" id="KW-0804">Transcription</keyword>
<evidence type="ECO:0000313" key="8">
    <source>
        <dbReference type="Proteomes" id="UP000006702"/>
    </source>
</evidence>
<organism evidence="7 8">
    <name type="scientific">Neosartorya fischeri (strain ATCC 1020 / DSM 3700 / CBS 544.65 / FGSC A1164 / JCM 1740 / NRRL 181 / WB 181)</name>
    <name type="common">Aspergillus fischerianus</name>
    <dbReference type="NCBI Taxonomy" id="331117"/>
    <lineage>
        <taxon>Eukaryota</taxon>
        <taxon>Fungi</taxon>
        <taxon>Dikarya</taxon>
        <taxon>Ascomycota</taxon>
        <taxon>Pezizomycotina</taxon>
        <taxon>Eurotiomycetes</taxon>
        <taxon>Eurotiomycetidae</taxon>
        <taxon>Eurotiales</taxon>
        <taxon>Aspergillaceae</taxon>
        <taxon>Aspergillus</taxon>
        <taxon>Aspergillus subgen. Fumigati</taxon>
    </lineage>
</organism>
<dbReference type="AlphaFoldDB" id="A1DNN2"/>
<dbReference type="Pfam" id="PF00172">
    <property type="entry name" value="Zn_clus"/>
    <property type="match status" value="1"/>
</dbReference>
<dbReference type="GeneID" id="4584816"/>
<dbReference type="PANTHER" id="PTHR47657">
    <property type="entry name" value="STEROL REGULATORY ELEMENT-BINDING PROTEIN ECM22"/>
    <property type="match status" value="1"/>
</dbReference>
<dbReference type="Gene3D" id="4.10.240.10">
    <property type="entry name" value="Zn(2)-C6 fungal-type DNA-binding domain"/>
    <property type="match status" value="1"/>
</dbReference>
<reference evidence="8" key="1">
    <citation type="journal article" date="2008" name="PLoS Genet.">
        <title>Genomic islands in the pathogenic filamentous fungus Aspergillus fumigatus.</title>
        <authorList>
            <person name="Fedorova N.D."/>
            <person name="Khaldi N."/>
            <person name="Joardar V.S."/>
            <person name="Maiti R."/>
            <person name="Amedeo P."/>
            <person name="Anderson M.J."/>
            <person name="Crabtree J."/>
            <person name="Silva J.C."/>
            <person name="Badger J.H."/>
            <person name="Albarraq A."/>
            <person name="Angiuoli S."/>
            <person name="Bussey H."/>
            <person name="Bowyer P."/>
            <person name="Cotty P.J."/>
            <person name="Dyer P.S."/>
            <person name="Egan A."/>
            <person name="Galens K."/>
            <person name="Fraser-Liggett C.M."/>
            <person name="Haas B.J."/>
            <person name="Inman J.M."/>
            <person name="Kent R."/>
            <person name="Lemieux S."/>
            <person name="Malavazi I."/>
            <person name="Orvis J."/>
            <person name="Roemer T."/>
            <person name="Ronning C.M."/>
            <person name="Sundaram J.P."/>
            <person name="Sutton G."/>
            <person name="Turner G."/>
            <person name="Venter J.C."/>
            <person name="White O.R."/>
            <person name="Whitty B.R."/>
            <person name="Youngman P."/>
            <person name="Wolfe K.H."/>
            <person name="Goldman G.H."/>
            <person name="Wortman J.R."/>
            <person name="Jiang B."/>
            <person name="Denning D.W."/>
            <person name="Nierman W.C."/>
        </authorList>
    </citation>
    <scope>NUCLEOTIDE SEQUENCE [LARGE SCALE GENOMIC DNA]</scope>
    <source>
        <strain evidence="8">ATCC 1020 / DSM 3700 / CBS 544.65 / FGSC A1164 / JCM 1740 / NRRL 181 / WB 181</strain>
    </source>
</reference>
<keyword evidence="1" id="KW-0805">Transcription regulation</keyword>